<name>A0A918EL56_9ACTN</name>
<dbReference type="RefSeq" id="WP_189536759.1">
    <property type="nucleotide sequence ID" value="NZ_BMSV01000009.1"/>
</dbReference>
<evidence type="ECO:0000259" key="1">
    <source>
        <dbReference type="PROSITE" id="PS50943"/>
    </source>
</evidence>
<comment type="caution">
    <text evidence="2">The sequence shown here is derived from an EMBL/GenBank/DDBJ whole genome shotgun (WGS) entry which is preliminary data.</text>
</comment>
<gene>
    <name evidence="2" type="ORF">GCM10010249_44780</name>
</gene>
<accession>A0A918EL56</accession>
<dbReference type="EMBL" id="BMSV01000009">
    <property type="protein sequence ID" value="GGQ21166.1"/>
    <property type="molecule type" value="Genomic_DNA"/>
</dbReference>
<feature type="domain" description="HTH cro/C1-type" evidence="1">
    <location>
        <begin position="29"/>
        <end position="64"/>
    </location>
</feature>
<keyword evidence="3" id="KW-1185">Reference proteome</keyword>
<dbReference type="Proteomes" id="UP000654123">
    <property type="component" value="Unassembled WGS sequence"/>
</dbReference>
<protein>
    <submittedName>
        <fullName evidence="2">Transcriptional regulator</fullName>
    </submittedName>
</protein>
<dbReference type="GO" id="GO:0003677">
    <property type="term" value="F:DNA binding"/>
    <property type="evidence" value="ECO:0007669"/>
    <property type="project" value="InterPro"/>
</dbReference>
<dbReference type="Gene3D" id="1.10.260.40">
    <property type="entry name" value="lambda repressor-like DNA-binding domains"/>
    <property type="match status" value="1"/>
</dbReference>
<reference evidence="2" key="1">
    <citation type="journal article" date="2014" name="Int. J. Syst. Evol. Microbiol.">
        <title>Complete genome sequence of Corynebacterium casei LMG S-19264T (=DSM 44701T), isolated from a smear-ripened cheese.</title>
        <authorList>
            <consortium name="US DOE Joint Genome Institute (JGI-PGF)"/>
            <person name="Walter F."/>
            <person name="Albersmeier A."/>
            <person name="Kalinowski J."/>
            <person name="Ruckert C."/>
        </authorList>
    </citation>
    <scope>NUCLEOTIDE SEQUENCE</scope>
    <source>
        <strain evidence="2">JCM 4335</strain>
    </source>
</reference>
<dbReference type="SUPFAM" id="SSF47413">
    <property type="entry name" value="lambda repressor-like DNA-binding domains"/>
    <property type="match status" value="1"/>
</dbReference>
<evidence type="ECO:0000313" key="3">
    <source>
        <dbReference type="Proteomes" id="UP000654123"/>
    </source>
</evidence>
<dbReference type="PROSITE" id="PS50943">
    <property type="entry name" value="HTH_CROC1"/>
    <property type="match status" value="1"/>
</dbReference>
<proteinExistence type="predicted"/>
<sequence length="284" mass="31745">MGRDDGEGCDVTGAGLELSEGLQVFGAVLKSFRQAARLTQESFAPKVRYSAHYIAKIEQGKRFPPCDLPERVEPVLGETAASVLKAAAKKLSRRSGLASWFQHWVEIEEEALTLYAYECRVVPGLLQAEPYARKVLESHLPPVTDEQVEARLAARLDRQRLLSERQNTSFGFIIEQAVIERGFGGPDVTRHLVDHLLTCARSRNVELLVMPTRGVEHAGVYGPMYLAETRAHEWVGYVENQETSLLITDRNQVSGMLQRYGRMRSQALDPEASMSLLEHMRGAP</sequence>
<dbReference type="CDD" id="cd00093">
    <property type="entry name" value="HTH_XRE"/>
    <property type="match status" value="1"/>
</dbReference>
<dbReference type="InterPro" id="IPR010982">
    <property type="entry name" value="Lambda_DNA-bd_dom_sf"/>
</dbReference>
<dbReference type="InterPro" id="IPR043917">
    <property type="entry name" value="DUF5753"/>
</dbReference>
<dbReference type="Pfam" id="PF13560">
    <property type="entry name" value="HTH_31"/>
    <property type="match status" value="1"/>
</dbReference>
<dbReference type="InterPro" id="IPR001387">
    <property type="entry name" value="Cro/C1-type_HTH"/>
</dbReference>
<dbReference type="Pfam" id="PF19054">
    <property type="entry name" value="DUF5753"/>
    <property type="match status" value="1"/>
</dbReference>
<reference evidence="2" key="2">
    <citation type="submission" date="2020-09" db="EMBL/GenBank/DDBJ databases">
        <authorList>
            <person name="Sun Q."/>
            <person name="Ohkuma M."/>
        </authorList>
    </citation>
    <scope>NUCLEOTIDE SEQUENCE</scope>
    <source>
        <strain evidence="2">JCM 4335</strain>
    </source>
</reference>
<evidence type="ECO:0000313" key="2">
    <source>
        <dbReference type="EMBL" id="GGQ21166.1"/>
    </source>
</evidence>
<organism evidence="2 3">
    <name type="scientific">Streptomyces roseolilacinus</name>
    <dbReference type="NCBI Taxonomy" id="66904"/>
    <lineage>
        <taxon>Bacteria</taxon>
        <taxon>Bacillati</taxon>
        <taxon>Actinomycetota</taxon>
        <taxon>Actinomycetes</taxon>
        <taxon>Kitasatosporales</taxon>
        <taxon>Streptomycetaceae</taxon>
        <taxon>Streptomyces</taxon>
    </lineage>
</organism>
<dbReference type="AlphaFoldDB" id="A0A918EL56"/>